<evidence type="ECO:0000313" key="9">
    <source>
        <dbReference type="EMBL" id="MBP1988420.1"/>
    </source>
</evidence>
<evidence type="ECO:0000313" key="10">
    <source>
        <dbReference type="Proteomes" id="UP001519287"/>
    </source>
</evidence>
<reference evidence="9 10" key="1">
    <citation type="submission" date="2021-03" db="EMBL/GenBank/DDBJ databases">
        <title>Genomic Encyclopedia of Type Strains, Phase IV (KMG-IV): sequencing the most valuable type-strain genomes for metagenomic binning, comparative biology and taxonomic classification.</title>
        <authorList>
            <person name="Goeker M."/>
        </authorList>
    </citation>
    <scope>NUCLEOTIDE SEQUENCE [LARGE SCALE GENOMIC DNA]</scope>
    <source>
        <strain evidence="9 10">DSM 26048</strain>
    </source>
</reference>
<feature type="transmembrane region" description="Helical" evidence="7">
    <location>
        <begin position="260"/>
        <end position="277"/>
    </location>
</feature>
<feature type="transmembrane region" description="Helical" evidence="7">
    <location>
        <begin position="143"/>
        <end position="161"/>
    </location>
</feature>
<organism evidence="9 10">
    <name type="scientific">Paenibacillus eucommiae</name>
    <dbReference type="NCBI Taxonomy" id="1355755"/>
    <lineage>
        <taxon>Bacteria</taxon>
        <taxon>Bacillati</taxon>
        <taxon>Bacillota</taxon>
        <taxon>Bacilli</taxon>
        <taxon>Bacillales</taxon>
        <taxon>Paenibacillaceae</taxon>
        <taxon>Paenibacillus</taxon>
    </lineage>
</organism>
<keyword evidence="3" id="KW-1003">Cell membrane</keyword>
<dbReference type="CDD" id="cd06261">
    <property type="entry name" value="TM_PBP2"/>
    <property type="match status" value="1"/>
</dbReference>
<feature type="transmembrane region" description="Helical" evidence="7">
    <location>
        <begin position="78"/>
        <end position="100"/>
    </location>
</feature>
<accession>A0ABS4IMN3</accession>
<dbReference type="EMBL" id="JAGGLB010000001">
    <property type="protein sequence ID" value="MBP1988420.1"/>
    <property type="molecule type" value="Genomic_DNA"/>
</dbReference>
<evidence type="ECO:0000256" key="6">
    <source>
        <dbReference type="ARBA" id="ARBA00023136"/>
    </source>
</evidence>
<dbReference type="RefSeq" id="WP_209968276.1">
    <property type="nucleotide sequence ID" value="NZ_JAGGLB010000001.1"/>
</dbReference>
<sequence length="292" mass="32811">MLYKSPSRKVFEVINYCLFTLFSLSIILPFINVLAVSFSDYRAVAAGKVGFWPVGFNWDAYTTLANNWPFLRAALNTIMLTGVNTVLCILISLAAGYALANRKIIGLNIIFIYILIPMYFSGGLIPTYLLVNNLGLNNTYGALILPSLVSIFYIIVFRNSIMQLPKELIESAEMDGAGAVRLLASIIFPLILPMVMAFTIFSAVGYWNEWFNVLLYIRDDSLWTLQYKLRDILFNAAAIDMITQQSVSTRMKVHPENMKMAALILSILPILVIYPFLQKYFMHGILVGAVKG</sequence>
<dbReference type="PANTHER" id="PTHR43744:SF9">
    <property type="entry name" value="POLYGALACTURONAN_RHAMNOGALACTURONAN TRANSPORT SYSTEM PERMEASE PROTEIN YTCP"/>
    <property type="match status" value="1"/>
</dbReference>
<feature type="transmembrane region" description="Helical" evidence="7">
    <location>
        <begin position="182"/>
        <end position="207"/>
    </location>
</feature>
<evidence type="ECO:0000256" key="4">
    <source>
        <dbReference type="ARBA" id="ARBA00022692"/>
    </source>
</evidence>
<dbReference type="Gene3D" id="1.10.3720.10">
    <property type="entry name" value="MetI-like"/>
    <property type="match status" value="1"/>
</dbReference>
<feature type="transmembrane region" description="Helical" evidence="7">
    <location>
        <begin position="12"/>
        <end position="31"/>
    </location>
</feature>
<dbReference type="InterPro" id="IPR000515">
    <property type="entry name" value="MetI-like"/>
</dbReference>
<evidence type="ECO:0000256" key="1">
    <source>
        <dbReference type="ARBA" id="ARBA00004651"/>
    </source>
</evidence>
<evidence type="ECO:0000256" key="3">
    <source>
        <dbReference type="ARBA" id="ARBA00022475"/>
    </source>
</evidence>
<comment type="subcellular location">
    <subcellularLocation>
        <location evidence="1 7">Cell membrane</location>
        <topology evidence="1 7">Multi-pass membrane protein</topology>
    </subcellularLocation>
</comment>
<dbReference type="SUPFAM" id="SSF161098">
    <property type="entry name" value="MetI-like"/>
    <property type="match status" value="1"/>
</dbReference>
<dbReference type="InterPro" id="IPR035906">
    <property type="entry name" value="MetI-like_sf"/>
</dbReference>
<gene>
    <name evidence="9" type="ORF">J2Z66_000015</name>
</gene>
<feature type="domain" description="ABC transmembrane type-1" evidence="8">
    <location>
        <begin position="74"/>
        <end position="277"/>
    </location>
</feature>
<protein>
    <submittedName>
        <fullName evidence="9">Aldouronate transport system permease protein</fullName>
    </submittedName>
</protein>
<dbReference type="Proteomes" id="UP001519287">
    <property type="component" value="Unassembled WGS sequence"/>
</dbReference>
<evidence type="ECO:0000256" key="7">
    <source>
        <dbReference type="RuleBase" id="RU363032"/>
    </source>
</evidence>
<keyword evidence="2 7" id="KW-0813">Transport</keyword>
<dbReference type="PROSITE" id="PS50928">
    <property type="entry name" value="ABC_TM1"/>
    <property type="match status" value="1"/>
</dbReference>
<feature type="transmembrane region" description="Helical" evidence="7">
    <location>
        <begin position="107"/>
        <end position="131"/>
    </location>
</feature>
<comment type="similarity">
    <text evidence="7">Belongs to the binding-protein-dependent transport system permease family.</text>
</comment>
<evidence type="ECO:0000256" key="5">
    <source>
        <dbReference type="ARBA" id="ARBA00022989"/>
    </source>
</evidence>
<keyword evidence="10" id="KW-1185">Reference proteome</keyword>
<keyword evidence="4 7" id="KW-0812">Transmembrane</keyword>
<name>A0ABS4IMN3_9BACL</name>
<evidence type="ECO:0000256" key="2">
    <source>
        <dbReference type="ARBA" id="ARBA00022448"/>
    </source>
</evidence>
<keyword evidence="6 7" id="KW-0472">Membrane</keyword>
<dbReference type="PANTHER" id="PTHR43744">
    <property type="entry name" value="ABC TRANSPORTER PERMEASE PROTEIN MG189-RELATED-RELATED"/>
    <property type="match status" value="1"/>
</dbReference>
<dbReference type="Pfam" id="PF00528">
    <property type="entry name" value="BPD_transp_1"/>
    <property type="match status" value="1"/>
</dbReference>
<comment type="caution">
    <text evidence="9">The sequence shown here is derived from an EMBL/GenBank/DDBJ whole genome shotgun (WGS) entry which is preliminary data.</text>
</comment>
<keyword evidence="5 7" id="KW-1133">Transmembrane helix</keyword>
<proteinExistence type="inferred from homology"/>
<evidence type="ECO:0000259" key="8">
    <source>
        <dbReference type="PROSITE" id="PS50928"/>
    </source>
</evidence>